<dbReference type="RefSeq" id="WP_095512695.1">
    <property type="nucleotide sequence ID" value="NZ_MQWD01000010.1"/>
</dbReference>
<evidence type="ECO:0000313" key="3">
    <source>
        <dbReference type="Proteomes" id="UP000216339"/>
    </source>
</evidence>
<dbReference type="EMBL" id="MQWD01000010">
    <property type="protein sequence ID" value="PAP74218.1"/>
    <property type="molecule type" value="Genomic_DNA"/>
</dbReference>
<dbReference type="OrthoDB" id="1530269at2"/>
<name>A0A271ITG5_9BACT</name>
<sequence length="139" mass="14927">MTARTLPLAVVLAALASGAIGACTPPTGGLTDYAVVEGFRVSPTFNAFSRPCEIRYTLQEPATVEIRVVRVGLDGERALVHQVTVPTRETAGPRTAAWRGTGPNGLFAPQGEYVVELYATLDGTDRAESWELTTLMYRT</sequence>
<keyword evidence="1" id="KW-0732">Signal</keyword>
<comment type="caution">
    <text evidence="2">The sequence shown here is derived from an EMBL/GenBank/DDBJ whole genome shotgun (WGS) entry which is preliminary data.</text>
</comment>
<keyword evidence="3" id="KW-1185">Reference proteome</keyword>
<reference evidence="2 3" key="1">
    <citation type="submission" date="2016-11" db="EMBL/GenBank/DDBJ databases">
        <title>Study of marine rhodopsin-containing bacteria.</title>
        <authorList>
            <person name="Yoshizawa S."/>
            <person name="Kumagai Y."/>
            <person name="Kogure K."/>
        </authorList>
    </citation>
    <scope>NUCLEOTIDE SEQUENCE [LARGE SCALE GENOMIC DNA]</scope>
    <source>
        <strain evidence="2 3">SAORIC-28</strain>
    </source>
</reference>
<evidence type="ECO:0008006" key="4">
    <source>
        <dbReference type="Google" id="ProtNLM"/>
    </source>
</evidence>
<accession>A0A271ITG5</accession>
<feature type="signal peptide" evidence="1">
    <location>
        <begin position="1"/>
        <end position="22"/>
    </location>
</feature>
<protein>
    <recommendedName>
        <fullName evidence="4">FlgD Ig-like domain-containing protein</fullName>
    </recommendedName>
</protein>
<organism evidence="2 3">
    <name type="scientific">Rubrivirga marina</name>
    <dbReference type="NCBI Taxonomy" id="1196024"/>
    <lineage>
        <taxon>Bacteria</taxon>
        <taxon>Pseudomonadati</taxon>
        <taxon>Rhodothermota</taxon>
        <taxon>Rhodothermia</taxon>
        <taxon>Rhodothermales</taxon>
        <taxon>Rubricoccaceae</taxon>
        <taxon>Rubrivirga</taxon>
    </lineage>
</organism>
<dbReference type="AlphaFoldDB" id="A0A271ITG5"/>
<evidence type="ECO:0000313" key="2">
    <source>
        <dbReference type="EMBL" id="PAP74218.1"/>
    </source>
</evidence>
<evidence type="ECO:0000256" key="1">
    <source>
        <dbReference type="SAM" id="SignalP"/>
    </source>
</evidence>
<proteinExistence type="predicted"/>
<dbReference type="Proteomes" id="UP000216339">
    <property type="component" value="Unassembled WGS sequence"/>
</dbReference>
<dbReference type="PROSITE" id="PS51257">
    <property type="entry name" value="PROKAR_LIPOPROTEIN"/>
    <property type="match status" value="1"/>
</dbReference>
<feature type="chain" id="PRO_5013375110" description="FlgD Ig-like domain-containing protein" evidence="1">
    <location>
        <begin position="23"/>
        <end position="139"/>
    </location>
</feature>
<dbReference type="Gene3D" id="2.60.40.4070">
    <property type="match status" value="1"/>
</dbReference>
<gene>
    <name evidence="2" type="ORF">BSZ37_21390</name>
</gene>